<feature type="region of interest" description="Disordered" evidence="1">
    <location>
        <begin position="1"/>
        <end position="28"/>
    </location>
</feature>
<evidence type="ECO:0000313" key="2">
    <source>
        <dbReference type="EMBL" id="CAA9375116.1"/>
    </source>
</evidence>
<feature type="compositionally biased region" description="Basic and acidic residues" evidence="1">
    <location>
        <begin position="1"/>
        <end position="11"/>
    </location>
</feature>
<feature type="compositionally biased region" description="Basic residues" evidence="1">
    <location>
        <begin position="12"/>
        <end position="28"/>
    </location>
</feature>
<accession>A0A6J4N1E1</accession>
<dbReference type="EMBL" id="CADCUN010000047">
    <property type="protein sequence ID" value="CAA9375116.1"/>
    <property type="molecule type" value="Genomic_DNA"/>
</dbReference>
<dbReference type="AlphaFoldDB" id="A0A6J4N1E1"/>
<proteinExistence type="predicted"/>
<sequence>AGPGVHGDRDRQRRRGRLPAVRRPRWSW</sequence>
<reference evidence="2" key="1">
    <citation type="submission" date="2020-02" db="EMBL/GenBank/DDBJ databases">
        <authorList>
            <person name="Meier V. D."/>
        </authorList>
    </citation>
    <scope>NUCLEOTIDE SEQUENCE</scope>
    <source>
        <strain evidence="2">AVDCRST_MAG60</strain>
    </source>
</reference>
<protein>
    <submittedName>
        <fullName evidence="2">Uncharacterized protein</fullName>
    </submittedName>
</protein>
<feature type="non-terminal residue" evidence="2">
    <location>
        <position position="28"/>
    </location>
</feature>
<gene>
    <name evidence="2" type="ORF">AVDCRST_MAG60-439</name>
</gene>
<name>A0A6J4N1E1_9ACTN</name>
<evidence type="ECO:0000256" key="1">
    <source>
        <dbReference type="SAM" id="MobiDB-lite"/>
    </source>
</evidence>
<feature type="non-terminal residue" evidence="2">
    <location>
        <position position="1"/>
    </location>
</feature>
<organism evidence="2">
    <name type="scientific">uncultured Nocardioides sp</name>
    <dbReference type="NCBI Taxonomy" id="198441"/>
    <lineage>
        <taxon>Bacteria</taxon>
        <taxon>Bacillati</taxon>
        <taxon>Actinomycetota</taxon>
        <taxon>Actinomycetes</taxon>
        <taxon>Propionibacteriales</taxon>
        <taxon>Nocardioidaceae</taxon>
        <taxon>Nocardioides</taxon>
        <taxon>environmental samples</taxon>
    </lineage>
</organism>